<dbReference type="InterPro" id="IPR008999">
    <property type="entry name" value="Actin-crosslinking"/>
</dbReference>
<evidence type="ECO:0000256" key="5">
    <source>
        <dbReference type="SAM" id="SignalP"/>
    </source>
</evidence>
<keyword evidence="5" id="KW-0732">Signal</keyword>
<feature type="signal peptide" evidence="5">
    <location>
        <begin position="1"/>
        <end position="21"/>
    </location>
</feature>
<proteinExistence type="inferred from homology"/>
<dbReference type="InterPro" id="IPR001547">
    <property type="entry name" value="Glyco_hydro_5"/>
</dbReference>
<comment type="similarity">
    <text evidence="1 4">Belongs to the glycosyl hydrolase 5 (cellulase A) family.</text>
</comment>
<dbReference type="GO" id="GO:0015629">
    <property type="term" value="C:actin cytoskeleton"/>
    <property type="evidence" value="ECO:0007669"/>
    <property type="project" value="TreeGrafter"/>
</dbReference>
<organism evidence="8 9">
    <name type="scientific">Actinidia rufa</name>
    <dbReference type="NCBI Taxonomy" id="165716"/>
    <lineage>
        <taxon>Eukaryota</taxon>
        <taxon>Viridiplantae</taxon>
        <taxon>Streptophyta</taxon>
        <taxon>Embryophyta</taxon>
        <taxon>Tracheophyta</taxon>
        <taxon>Spermatophyta</taxon>
        <taxon>Magnoliopsida</taxon>
        <taxon>eudicotyledons</taxon>
        <taxon>Gunneridae</taxon>
        <taxon>Pentapetalae</taxon>
        <taxon>asterids</taxon>
        <taxon>Ericales</taxon>
        <taxon>Actinidiaceae</taxon>
        <taxon>Actinidia</taxon>
    </lineage>
</organism>
<evidence type="ECO:0000313" key="8">
    <source>
        <dbReference type="EMBL" id="GFS46765.1"/>
    </source>
</evidence>
<dbReference type="Gene3D" id="2.80.10.50">
    <property type="match status" value="1"/>
</dbReference>
<dbReference type="Pfam" id="PF00150">
    <property type="entry name" value="Cellulase"/>
    <property type="match status" value="1"/>
</dbReference>
<evidence type="ECO:0000256" key="3">
    <source>
        <dbReference type="ARBA" id="ARBA00023295"/>
    </source>
</evidence>
<dbReference type="PANTHER" id="PTHR10551">
    <property type="entry name" value="FASCIN"/>
    <property type="match status" value="1"/>
</dbReference>
<dbReference type="EMBL" id="BJWL01000472">
    <property type="protein sequence ID" value="GFS46765.1"/>
    <property type="molecule type" value="Genomic_DNA"/>
</dbReference>
<dbReference type="Gene3D" id="3.20.20.80">
    <property type="entry name" value="Glycosidases"/>
    <property type="match status" value="1"/>
</dbReference>
<feature type="domain" description="Glycoside hydrolase family 5" evidence="6">
    <location>
        <begin position="212"/>
        <end position="481"/>
    </location>
</feature>
<feature type="chain" id="PRO_5029501445" description="Mannan endo-1,4-beta-mannosidase" evidence="5">
    <location>
        <begin position="22"/>
        <end position="599"/>
    </location>
</feature>
<keyword evidence="3 4" id="KW-0326">Glycosidase</keyword>
<evidence type="ECO:0000259" key="7">
    <source>
        <dbReference type="Pfam" id="PF25490"/>
    </source>
</evidence>
<dbReference type="AlphaFoldDB" id="A0A7J0E2I4"/>
<feature type="domain" description="DUF7910" evidence="7">
    <location>
        <begin position="55"/>
        <end position="190"/>
    </location>
</feature>
<dbReference type="SUPFAM" id="SSF51445">
    <property type="entry name" value="(Trans)glycosidases"/>
    <property type="match status" value="1"/>
</dbReference>
<accession>A0A7J0E2I4</accession>
<dbReference type="CDD" id="cd00257">
    <property type="entry name" value="beta-trefoil_FSCN-like"/>
    <property type="match status" value="1"/>
</dbReference>
<evidence type="ECO:0000259" key="6">
    <source>
        <dbReference type="Pfam" id="PF00150"/>
    </source>
</evidence>
<name>A0A7J0E2I4_9ERIC</name>
<dbReference type="InterPro" id="IPR057232">
    <property type="entry name" value="DUF7910"/>
</dbReference>
<dbReference type="OrthoDB" id="62120at2759"/>
<dbReference type="InterPro" id="IPR010431">
    <property type="entry name" value="Fascin"/>
</dbReference>
<dbReference type="PANTHER" id="PTHR10551:SF14">
    <property type="entry name" value="CELLULASE CONTAINING PROTEIN, EXPRESSED"/>
    <property type="match status" value="1"/>
</dbReference>
<gene>
    <name evidence="8" type="ORF">Acr_00g0104040</name>
</gene>
<reference evidence="9" key="1">
    <citation type="submission" date="2019-07" db="EMBL/GenBank/DDBJ databases">
        <title>De Novo Assembly of kiwifruit Actinidia rufa.</title>
        <authorList>
            <person name="Sugita-Konishi S."/>
            <person name="Sato K."/>
            <person name="Mori E."/>
            <person name="Abe Y."/>
            <person name="Kisaki G."/>
            <person name="Hamano K."/>
            <person name="Suezawa K."/>
            <person name="Otani M."/>
            <person name="Fukuda T."/>
            <person name="Manabe T."/>
            <person name="Gomi K."/>
            <person name="Tabuchi M."/>
            <person name="Akimitsu K."/>
            <person name="Kataoka I."/>
        </authorList>
    </citation>
    <scope>NUCLEOTIDE SEQUENCE [LARGE SCALE GENOMIC DNA]</scope>
    <source>
        <strain evidence="9">cv. Fuchu</strain>
    </source>
</reference>
<dbReference type="GO" id="GO:0051015">
    <property type="term" value="F:actin filament binding"/>
    <property type="evidence" value="ECO:0007669"/>
    <property type="project" value="InterPro"/>
</dbReference>
<evidence type="ECO:0008006" key="10">
    <source>
        <dbReference type="Google" id="ProtNLM"/>
    </source>
</evidence>
<dbReference type="GO" id="GO:0051017">
    <property type="term" value="P:actin filament bundle assembly"/>
    <property type="evidence" value="ECO:0007669"/>
    <property type="project" value="TreeGrafter"/>
</dbReference>
<dbReference type="GO" id="GO:0005737">
    <property type="term" value="C:cytoplasm"/>
    <property type="evidence" value="ECO:0007669"/>
    <property type="project" value="TreeGrafter"/>
</dbReference>
<dbReference type="GO" id="GO:0007163">
    <property type="term" value="P:establishment or maintenance of cell polarity"/>
    <property type="evidence" value="ECO:0007669"/>
    <property type="project" value="TreeGrafter"/>
</dbReference>
<dbReference type="Proteomes" id="UP000585474">
    <property type="component" value="Unassembled WGS sequence"/>
</dbReference>
<evidence type="ECO:0000313" key="9">
    <source>
        <dbReference type="Proteomes" id="UP000585474"/>
    </source>
</evidence>
<dbReference type="Pfam" id="PF25490">
    <property type="entry name" value="DUF7910"/>
    <property type="match status" value="1"/>
</dbReference>
<evidence type="ECO:0000256" key="1">
    <source>
        <dbReference type="ARBA" id="ARBA00005641"/>
    </source>
</evidence>
<keyword evidence="2 4" id="KW-0378">Hydrolase</keyword>
<sequence length="599" mass="67694">MTKKLLSICFFSSFLIYFAYGKADSGDFRVRGVNLGGWLIVEGWITPSLFDGIPNKDLLDGTFIQLKSITSEKYICPEKSGQRVVLTDQKGKSESILRLWRINETSFNFRLENKKFLGLDTAGSHIVSVSTAPTASETFEILRHHHQSSRVRIKASNGFFLQVNKERVIAHSGGNGGWGDDDPTVFEIEIRRQLDGEFQVTNGYGPRAPKIMSRISSSCRATEINTVRIPVGWWIASEPTPPAPYVGGSLKHLDKAFSWAQKYEMKVIVDLHAAPGSQTGSTVSSSRDGFMEWGQTDQNIQDTVAVIDFLTGRYAKHPSLYAVELLNEPLMPDVSLDTLTNYYRAGYNAVRKHSSTAYVLFSNRLGYNPADPRELLPLSTELKGSVIDVHYYHLFMEIFKTMNYQQNLDFLYKNVSAELNQLTLPKGPLIFVGEWATEWATATLDNPNYSKASKEDYQKFAKVQLEVYGRATFGWAYWNLKCHIPHFSLEWMIKNDYIKAIDGHGVKSGVSSITYWKPSDMVMKFLKLSPKPNNWFGKDFRYVSADASEKSNERFMVLGTDINGYRSIQDCKIHGLVRVLLLQVDLLLPLSLPLASRVN</sequence>
<evidence type="ECO:0000256" key="4">
    <source>
        <dbReference type="RuleBase" id="RU361153"/>
    </source>
</evidence>
<dbReference type="GO" id="GO:0016477">
    <property type="term" value="P:cell migration"/>
    <property type="evidence" value="ECO:0007669"/>
    <property type="project" value="TreeGrafter"/>
</dbReference>
<comment type="caution">
    <text evidence="8">The sequence shown here is derived from an EMBL/GenBank/DDBJ whole genome shotgun (WGS) entry which is preliminary data.</text>
</comment>
<evidence type="ECO:0000256" key="2">
    <source>
        <dbReference type="ARBA" id="ARBA00022801"/>
    </source>
</evidence>
<dbReference type="GO" id="GO:0000272">
    <property type="term" value="P:polysaccharide catabolic process"/>
    <property type="evidence" value="ECO:0007669"/>
    <property type="project" value="InterPro"/>
</dbReference>
<dbReference type="SUPFAM" id="SSF50405">
    <property type="entry name" value="Actin-crosslinking proteins"/>
    <property type="match status" value="1"/>
</dbReference>
<dbReference type="GO" id="GO:0004553">
    <property type="term" value="F:hydrolase activity, hydrolyzing O-glycosyl compounds"/>
    <property type="evidence" value="ECO:0007669"/>
    <property type="project" value="InterPro"/>
</dbReference>
<keyword evidence="9" id="KW-1185">Reference proteome</keyword>
<protein>
    <recommendedName>
        <fullName evidence="10">Mannan endo-1,4-beta-mannosidase</fullName>
    </recommendedName>
</protein>
<dbReference type="InterPro" id="IPR017853">
    <property type="entry name" value="GH"/>
</dbReference>